<dbReference type="Gene3D" id="3.30.2010.10">
    <property type="entry name" value="Metalloproteases ('zincins'), catalytic domain"/>
    <property type="match status" value="1"/>
</dbReference>
<dbReference type="Pfam" id="PF01863">
    <property type="entry name" value="YgjP-like"/>
    <property type="match status" value="1"/>
</dbReference>
<evidence type="ECO:0000313" key="2">
    <source>
        <dbReference type="EMBL" id="EGC01426.1"/>
    </source>
</evidence>
<dbReference type="PANTHER" id="PTHR30399">
    <property type="entry name" value="UNCHARACTERIZED PROTEIN YGJP"/>
    <property type="match status" value="1"/>
</dbReference>
<dbReference type="AlphaFoldDB" id="E9SGY2"/>
<evidence type="ECO:0000313" key="3">
    <source>
        <dbReference type="Proteomes" id="UP000004259"/>
    </source>
</evidence>
<reference evidence="2 3" key="1">
    <citation type="submission" date="2011-02" db="EMBL/GenBank/DDBJ databases">
        <authorList>
            <person name="Nelson K.E."/>
            <person name="Sutton G."/>
            <person name="Torralba M."/>
            <person name="Durkin S."/>
            <person name="Harkins D."/>
            <person name="Montgomery R."/>
            <person name="Ziemer C."/>
            <person name="Klaassens E."/>
            <person name="Ocuiv P."/>
            <person name="Morrison M."/>
        </authorList>
    </citation>
    <scope>NUCLEOTIDE SEQUENCE [LARGE SCALE GENOMIC DNA]</scope>
    <source>
        <strain evidence="2 3">8</strain>
    </source>
</reference>
<proteinExistence type="predicted"/>
<protein>
    <recommendedName>
        <fullName evidence="1">YgjP-like metallopeptidase domain-containing protein</fullName>
    </recommendedName>
</protein>
<comment type="caution">
    <text evidence="2">The sequence shown here is derived from an EMBL/GenBank/DDBJ whole genome shotgun (WGS) entry which is preliminary data.</text>
</comment>
<sequence>MAKYSTYITTADGRRIEFTLDRGRRKNAALAISEGRLIVRVPMNADPAQIHRFIEEHADWIEENLAKSAKQSGLPQKFADGETFRILGEWVTITAVAAEKYFPPKIEDGRLLIAVCCSTDSGYMARQVQSFIIECANREITESMRRLTKLMGLYPSKITVKDLSASWGRCNSKGNISINYKVVSYSKAHIDYVCIHELSHLVHMDHSADFWALVERYCPDWRQIRSSMRVSADEE</sequence>
<dbReference type="InterPro" id="IPR002725">
    <property type="entry name" value="YgjP-like_metallopeptidase"/>
</dbReference>
<dbReference type="Proteomes" id="UP000004259">
    <property type="component" value="Unassembled WGS sequence"/>
</dbReference>
<keyword evidence="3" id="KW-1185">Reference proteome</keyword>
<dbReference type="InterPro" id="IPR053136">
    <property type="entry name" value="UTP_pyrophosphatase-like"/>
</dbReference>
<organism evidence="2 3">
    <name type="scientific">Ruminococcus albus 8</name>
    <dbReference type="NCBI Taxonomy" id="246199"/>
    <lineage>
        <taxon>Bacteria</taxon>
        <taxon>Bacillati</taxon>
        <taxon>Bacillota</taxon>
        <taxon>Clostridia</taxon>
        <taxon>Eubacteriales</taxon>
        <taxon>Oscillospiraceae</taxon>
        <taxon>Ruminococcus</taxon>
    </lineage>
</organism>
<name>E9SGY2_RUMAL</name>
<accession>E9SGY2</accession>
<dbReference type="eggNOG" id="COG1451">
    <property type="taxonomic scope" value="Bacteria"/>
</dbReference>
<gene>
    <name evidence="2" type="ORF">CUS_7510</name>
</gene>
<dbReference type="STRING" id="246199.CUS_7510"/>
<feature type="domain" description="YgjP-like metallopeptidase" evidence="1">
    <location>
        <begin position="26"/>
        <end position="229"/>
    </location>
</feature>
<dbReference type="RefSeq" id="WP_002852962.1">
    <property type="nucleotide sequence ID" value="NZ_ADKM02000130.1"/>
</dbReference>
<dbReference type="EMBL" id="ADKM02000130">
    <property type="protein sequence ID" value="EGC01426.1"/>
    <property type="molecule type" value="Genomic_DNA"/>
</dbReference>
<dbReference type="PANTHER" id="PTHR30399:SF1">
    <property type="entry name" value="UTP PYROPHOSPHATASE"/>
    <property type="match status" value="1"/>
</dbReference>
<dbReference type="CDD" id="cd07344">
    <property type="entry name" value="M48_yhfN_like"/>
    <property type="match status" value="1"/>
</dbReference>
<dbReference type="OrthoDB" id="581382at2"/>
<evidence type="ECO:0000259" key="1">
    <source>
        <dbReference type="Pfam" id="PF01863"/>
    </source>
</evidence>